<evidence type="ECO:0000256" key="1">
    <source>
        <dbReference type="SAM" id="SignalP"/>
    </source>
</evidence>
<dbReference type="EMBL" id="JRNR01000041">
    <property type="protein sequence ID" value="KGF49467.1"/>
    <property type="molecule type" value="Genomic_DNA"/>
</dbReference>
<proteinExistence type="predicted"/>
<feature type="signal peptide" evidence="1">
    <location>
        <begin position="1"/>
        <end position="22"/>
    </location>
</feature>
<reference evidence="3 4" key="1">
    <citation type="submission" date="2014-07" db="EMBL/GenBank/DDBJ databases">
        <authorList>
            <person name="McCorrison J."/>
            <person name="Sanka R."/>
            <person name="Torralba M."/>
            <person name="Gillis M."/>
            <person name="Haft D.H."/>
            <person name="Methe B."/>
            <person name="Sutton G."/>
            <person name="Nelson K.E."/>
        </authorList>
    </citation>
    <scope>NUCLEOTIDE SEQUENCE [LARGE SCALE GENOMIC DNA]</scope>
    <source>
        <strain evidence="3 4">DNF00882</strain>
    </source>
</reference>
<comment type="caution">
    <text evidence="3">The sequence shown here is derived from an EMBL/GenBank/DDBJ whole genome shotgun (WGS) entry which is preliminary data.</text>
</comment>
<dbReference type="InterPro" id="IPR024311">
    <property type="entry name" value="Lipocalin-like"/>
</dbReference>
<evidence type="ECO:0000313" key="3">
    <source>
        <dbReference type="EMBL" id="KGF49467.1"/>
    </source>
</evidence>
<keyword evidence="1" id="KW-0732">Signal</keyword>
<dbReference type="Proteomes" id="UP000029538">
    <property type="component" value="Unassembled WGS sequence"/>
</dbReference>
<protein>
    <recommendedName>
        <fullName evidence="2">Lipocalin-like domain-containing protein</fullName>
    </recommendedName>
</protein>
<sequence length="142" mass="15738">MKTNLRNWFLFSLLAVFSFSLASCGSDDEVTNTPSIIGKWQIEKINVNGMEIPQMGTAATLEFKKDGKVYAENFNFPGLNIFKQPVEYKYNDKDGTISLASINGKILKLTETELQFEGTMPILGGDVKAIISCKRVTTATTK</sequence>
<feature type="domain" description="Lipocalin-like" evidence="2">
    <location>
        <begin position="36"/>
        <end position="116"/>
    </location>
</feature>
<evidence type="ECO:0000259" key="2">
    <source>
        <dbReference type="Pfam" id="PF13648"/>
    </source>
</evidence>
<evidence type="ECO:0000313" key="4">
    <source>
        <dbReference type="Proteomes" id="UP000029538"/>
    </source>
</evidence>
<name>A0A096C3C3_9BACT</name>
<dbReference type="PROSITE" id="PS51257">
    <property type="entry name" value="PROKAR_LIPOPROTEIN"/>
    <property type="match status" value="1"/>
</dbReference>
<dbReference type="Pfam" id="PF13648">
    <property type="entry name" value="Lipocalin_4"/>
    <property type="match status" value="1"/>
</dbReference>
<dbReference type="RefSeq" id="WP_004356937.1">
    <property type="nucleotide sequence ID" value="NZ_JRNR01000041.1"/>
</dbReference>
<gene>
    <name evidence="3" type="ORF">HMPREF0654_05160</name>
</gene>
<dbReference type="AlphaFoldDB" id="A0A096C3C3"/>
<organism evidence="3 4">
    <name type="scientific">Prevotella disiens DNF00882</name>
    <dbReference type="NCBI Taxonomy" id="1401075"/>
    <lineage>
        <taxon>Bacteria</taxon>
        <taxon>Pseudomonadati</taxon>
        <taxon>Bacteroidota</taxon>
        <taxon>Bacteroidia</taxon>
        <taxon>Bacteroidales</taxon>
        <taxon>Prevotellaceae</taxon>
        <taxon>Prevotella</taxon>
    </lineage>
</organism>
<accession>A0A096C3C3</accession>
<feature type="chain" id="PRO_5001917590" description="Lipocalin-like domain-containing protein" evidence="1">
    <location>
        <begin position="23"/>
        <end position="142"/>
    </location>
</feature>